<feature type="coiled-coil region" evidence="8">
    <location>
        <begin position="429"/>
        <end position="456"/>
    </location>
</feature>
<evidence type="ECO:0000256" key="2">
    <source>
        <dbReference type="ARBA" id="ARBA00006533"/>
    </source>
</evidence>
<sequence length="1091" mass="126260">MNQSEKPTLKSIKNISRTDEVNNAMRHVFQDAQMGLSGHRKLVIVLKNVFNKSVELNQQEYFALYLTRIINRILSLKKGEQVADRIAKFCASFIRSIVEDEIEAKQNKESDEDKEEDDEDEENESPTTMLITYLIHHLLRGIEAKDKTVRYRVVQLLAYLVRYIGEIDNNTFEALYSSLNKRLNDKEPIVRLQAIVAISHFQVFNFDYTEEESPFEIDITNASITEKIIHSIRHDESAEVRRAALLNLKKSQATIPYLIERARDTNSINRRLVYSRISRELGPMNNIDFKNRELLLKWGLNDREEAVQAAATKMLTTHWYGSVKEDLFELIENLHVKDSDIAETAMLIFFKSREDKLSTIKIDEAYWKQLSIEKAFLMRTFYCYCQDHTLLELVDANFPEAVDLAETLEKYLELRTKFIASNSENIKAWESHNEKLEVFKNQLLQLENTMSRINLETETHKKHLDAADDNLKFLQLEEQVSELNRFHEEQKDNYVPFAEKLQDLEFIILQLLLIANKFDYGDDFGRRKMLQVIRKRLTEDKLPGELASIALKVLKRISLHEKDFIAMSTEIITDIRDSYDNEDEHFHSAVSDFDDDDDDEEEEDEIEQDEDEEAKQKKRNEPKLPPDDIVIQCLTMSQHVLELIEHPLEDYTSLTSIYSGLVNYAINYKEKATLHLLGLKCLGLFALIDRSTAEDAVATLYHSMRSSGEQVRIIGMKAVIDILSIHGVSIIGTNIFSYARLFYKSLTNYDMPGLQCVVAEGLCKLFLTDIFHASSTSNESEEGDNQEYESEKQLFEALILTYFHPLTSKNQELGQILSFCIPVYAFSHPNHQARVSSVSGDVIYRLFSDDEFTHHDHKLSATSVIPQLIFWCDPNNLVNLTQFEIKRQTSHLWQCVYLLQALEQDTSKVVKRAIISNLSKLYLTDKLESTVLKGLAEALEGTKQCFEENATIPEYQLDKLSHKNLDNFIEYVNETYAKSVEREGEEREKSNLLSTNSILGELENELDTQSQHDKSETEENVETNEEETTQDTDKEINEDISDNEESVDVEMQDADDPVDDLKRQQLEENLREIDEILDAEDSVDYSISMEE</sequence>
<evidence type="ECO:0000256" key="9">
    <source>
        <dbReference type="SAM" id="MobiDB-lite"/>
    </source>
</evidence>
<dbReference type="GO" id="GO:0051301">
    <property type="term" value="P:cell division"/>
    <property type="evidence" value="ECO:0007669"/>
    <property type="project" value="UniProtKB-KW"/>
</dbReference>
<dbReference type="GeneID" id="18870994"/>
<dbReference type="OMA" id="FRATQIT"/>
<evidence type="ECO:0000256" key="3">
    <source>
        <dbReference type="ARBA" id="ARBA00022454"/>
    </source>
</evidence>
<feature type="compositionally biased region" description="Acidic residues" evidence="9">
    <location>
        <begin position="592"/>
        <end position="613"/>
    </location>
</feature>
<dbReference type="eggNOG" id="KOG2025">
    <property type="taxonomic scope" value="Eukaryota"/>
</dbReference>
<protein>
    <submittedName>
        <fullName evidence="11">Chromosome condensation complex Condensin, subunit G</fullName>
    </submittedName>
</protein>
<feature type="region of interest" description="Disordered" evidence="9">
    <location>
        <begin position="104"/>
        <end position="125"/>
    </location>
</feature>
<dbReference type="GO" id="GO:0007076">
    <property type="term" value="P:mitotic chromosome condensation"/>
    <property type="evidence" value="ECO:0007669"/>
    <property type="project" value="InterPro"/>
</dbReference>
<keyword evidence="12" id="KW-1185">Reference proteome</keyword>
<dbReference type="KEGG" id="spaa:SPAPADRAFT_154653"/>
<feature type="compositionally biased region" description="Acidic residues" evidence="9">
    <location>
        <begin position="112"/>
        <end position="124"/>
    </location>
</feature>
<evidence type="ECO:0000256" key="6">
    <source>
        <dbReference type="ARBA" id="ARBA00023067"/>
    </source>
</evidence>
<dbReference type="Gene3D" id="1.25.10.10">
    <property type="entry name" value="Leucine-rich Repeat Variant"/>
    <property type="match status" value="1"/>
</dbReference>
<evidence type="ECO:0000256" key="5">
    <source>
        <dbReference type="ARBA" id="ARBA00022776"/>
    </source>
</evidence>
<keyword evidence="3" id="KW-0158">Chromosome</keyword>
<evidence type="ECO:0000259" key="10">
    <source>
        <dbReference type="Pfam" id="PF12719"/>
    </source>
</evidence>
<dbReference type="InterPro" id="IPR027165">
    <property type="entry name" value="CND3"/>
</dbReference>
<dbReference type="STRING" id="619300.G3AQB5"/>
<keyword evidence="4" id="KW-0132">Cell division</keyword>
<keyword evidence="6" id="KW-0226">DNA condensation</keyword>
<gene>
    <name evidence="11" type="primary">YCG1</name>
    <name evidence="11" type="ORF">SPAPADRAFT_154653</name>
</gene>
<feature type="compositionally biased region" description="Acidic residues" evidence="9">
    <location>
        <begin position="1038"/>
        <end position="1058"/>
    </location>
</feature>
<evidence type="ECO:0000256" key="1">
    <source>
        <dbReference type="ARBA" id="ARBA00004286"/>
    </source>
</evidence>
<dbReference type="FunCoup" id="G3AQB5">
    <property type="interactions" value="226"/>
</dbReference>
<dbReference type="PANTHER" id="PTHR14418:SF5">
    <property type="entry name" value="CONDENSIN COMPLEX SUBUNIT 3"/>
    <property type="match status" value="1"/>
</dbReference>
<evidence type="ECO:0000313" key="11">
    <source>
        <dbReference type="EMBL" id="EGW31462.1"/>
    </source>
</evidence>
<dbReference type="HOGENOM" id="CLU_004446_1_1_1"/>
<dbReference type="EMBL" id="GL996503">
    <property type="protein sequence ID" value="EGW31462.1"/>
    <property type="molecule type" value="Genomic_DNA"/>
</dbReference>
<organism evidence="12">
    <name type="scientific">Spathaspora passalidarum (strain NRRL Y-27907 / 11-Y1)</name>
    <dbReference type="NCBI Taxonomy" id="619300"/>
    <lineage>
        <taxon>Eukaryota</taxon>
        <taxon>Fungi</taxon>
        <taxon>Dikarya</taxon>
        <taxon>Ascomycota</taxon>
        <taxon>Saccharomycotina</taxon>
        <taxon>Pichiomycetes</taxon>
        <taxon>Debaryomycetaceae</taxon>
        <taxon>Spathaspora</taxon>
    </lineage>
</organism>
<dbReference type="InterPro" id="IPR025977">
    <property type="entry name" value="Cnd3_C"/>
</dbReference>
<feature type="region of interest" description="Disordered" evidence="9">
    <location>
        <begin position="1005"/>
        <end position="1059"/>
    </location>
</feature>
<dbReference type="InterPro" id="IPR016024">
    <property type="entry name" value="ARM-type_fold"/>
</dbReference>
<evidence type="ECO:0000256" key="8">
    <source>
        <dbReference type="SAM" id="Coils"/>
    </source>
</evidence>
<evidence type="ECO:0000313" key="12">
    <source>
        <dbReference type="Proteomes" id="UP000000709"/>
    </source>
</evidence>
<dbReference type="AlphaFoldDB" id="G3AQB5"/>
<dbReference type="Pfam" id="PF12719">
    <property type="entry name" value="Cnd3"/>
    <property type="match status" value="1"/>
</dbReference>
<keyword evidence="7" id="KW-0131">Cell cycle</keyword>
<comment type="similarity">
    <text evidence="2">Belongs to the CND3 (condensin subunit 3) family.</text>
</comment>
<dbReference type="GO" id="GO:0000793">
    <property type="term" value="C:condensed chromosome"/>
    <property type="evidence" value="ECO:0007669"/>
    <property type="project" value="TreeGrafter"/>
</dbReference>
<dbReference type="InParanoid" id="G3AQB5"/>
<reference evidence="11 12" key="1">
    <citation type="journal article" date="2011" name="Proc. Natl. Acad. Sci. U.S.A.">
        <title>Comparative genomics of xylose-fermenting fungi for enhanced biofuel production.</title>
        <authorList>
            <person name="Wohlbach D.J."/>
            <person name="Kuo A."/>
            <person name="Sato T.K."/>
            <person name="Potts K.M."/>
            <person name="Salamov A.A."/>
            <person name="LaButti K.M."/>
            <person name="Sun H."/>
            <person name="Clum A."/>
            <person name="Pangilinan J.L."/>
            <person name="Lindquist E.A."/>
            <person name="Lucas S."/>
            <person name="Lapidus A."/>
            <person name="Jin M."/>
            <person name="Gunawan C."/>
            <person name="Balan V."/>
            <person name="Dale B.E."/>
            <person name="Jeffries T.W."/>
            <person name="Zinkel R."/>
            <person name="Barry K.W."/>
            <person name="Grigoriev I.V."/>
            <person name="Gasch A.P."/>
        </authorList>
    </citation>
    <scope>NUCLEOTIDE SEQUENCE [LARGE SCALE GENOMIC DNA]</scope>
    <source>
        <strain evidence="12">NRRL Y-27907 / 11-Y1</strain>
    </source>
</reference>
<dbReference type="SUPFAM" id="SSF48371">
    <property type="entry name" value="ARM repeat"/>
    <property type="match status" value="1"/>
</dbReference>
<feature type="region of interest" description="Disordered" evidence="9">
    <location>
        <begin position="588"/>
        <end position="623"/>
    </location>
</feature>
<evidence type="ECO:0000256" key="4">
    <source>
        <dbReference type="ARBA" id="ARBA00022618"/>
    </source>
</evidence>
<evidence type="ECO:0000256" key="7">
    <source>
        <dbReference type="ARBA" id="ARBA00023306"/>
    </source>
</evidence>
<name>G3AQB5_SPAPN</name>
<keyword evidence="8" id="KW-0175">Coiled coil</keyword>
<proteinExistence type="inferred from homology"/>
<keyword evidence="5" id="KW-0498">Mitosis</keyword>
<dbReference type="RefSeq" id="XP_007376240.1">
    <property type="nucleotide sequence ID" value="XM_007376178.1"/>
</dbReference>
<dbReference type="InterPro" id="IPR011989">
    <property type="entry name" value="ARM-like"/>
</dbReference>
<dbReference type="OrthoDB" id="27187at2759"/>
<dbReference type="GO" id="GO:0000796">
    <property type="term" value="C:condensin complex"/>
    <property type="evidence" value="ECO:0007669"/>
    <property type="project" value="InterPro"/>
</dbReference>
<comment type="subcellular location">
    <subcellularLocation>
        <location evidence="1">Chromosome</location>
    </subcellularLocation>
</comment>
<accession>G3AQB5</accession>
<feature type="compositionally biased region" description="Acidic residues" evidence="9">
    <location>
        <begin position="1018"/>
        <end position="1030"/>
    </location>
</feature>
<dbReference type="Proteomes" id="UP000000709">
    <property type="component" value="Unassembled WGS sequence"/>
</dbReference>
<feature type="domain" description="Nuclear condensin complex subunit 3 C-terminal" evidence="10">
    <location>
        <begin position="632"/>
        <end position="923"/>
    </location>
</feature>
<dbReference type="PANTHER" id="PTHR14418">
    <property type="entry name" value="CONDENSIN COMPLEX SUBUNIT 3-RELATED"/>
    <property type="match status" value="1"/>
</dbReference>